<comment type="caution">
    <text evidence="1">The sequence shown here is derived from an EMBL/GenBank/DDBJ whole genome shotgun (WGS) entry which is preliminary data.</text>
</comment>
<dbReference type="Proteomes" id="UP000262524">
    <property type="component" value="Unassembled WGS sequence"/>
</dbReference>
<dbReference type="AlphaFoldDB" id="A0A374N3Y8"/>
<name>A0A374N3Y8_9FIRM</name>
<evidence type="ECO:0000313" key="2">
    <source>
        <dbReference type="Proteomes" id="UP000262524"/>
    </source>
</evidence>
<accession>A0A374N3Y8</accession>
<evidence type="ECO:0000313" key="1">
    <source>
        <dbReference type="EMBL" id="RGI77740.1"/>
    </source>
</evidence>
<proteinExistence type="predicted"/>
<dbReference type="EMBL" id="QSOE01000171">
    <property type="protein sequence ID" value="RGI77740.1"/>
    <property type="molecule type" value="Genomic_DNA"/>
</dbReference>
<protein>
    <submittedName>
        <fullName evidence="1">Uncharacterized protein</fullName>
    </submittedName>
</protein>
<gene>
    <name evidence="1" type="ORF">DXD91_14845</name>
</gene>
<reference evidence="1 2" key="1">
    <citation type="submission" date="2018-08" db="EMBL/GenBank/DDBJ databases">
        <title>A genome reference for cultivated species of the human gut microbiota.</title>
        <authorList>
            <person name="Zou Y."/>
            <person name="Xue W."/>
            <person name="Luo G."/>
        </authorList>
    </citation>
    <scope>NUCLEOTIDE SEQUENCE [LARGE SCALE GENOMIC DNA]</scope>
    <source>
        <strain evidence="1 2">TM10-1AC</strain>
    </source>
</reference>
<organism evidence="1 2">
    <name type="scientific">Anaerobutyricum hallii</name>
    <dbReference type="NCBI Taxonomy" id="39488"/>
    <lineage>
        <taxon>Bacteria</taxon>
        <taxon>Bacillati</taxon>
        <taxon>Bacillota</taxon>
        <taxon>Clostridia</taxon>
        <taxon>Lachnospirales</taxon>
        <taxon>Lachnospiraceae</taxon>
        <taxon>Anaerobutyricum</taxon>
    </lineage>
</organism>
<sequence>MKEKSLAVVACDGKDNMSIRVPEGFLELHKSFKIHSKQFVYETLTGWGLDSEKTYSFKGEYLEEQKMVVFGLKSEDL</sequence>